<sequence length="75" mass="8481">EIIDMLFSPSERLKEYDQVVLEFTDITSTPLIQIEVLDSLVPERVWGETFVGESTVSKVGWAGGIMSFIVMFHCI</sequence>
<dbReference type="EMBL" id="BARU01015475">
    <property type="protein sequence ID" value="GAH52220.1"/>
    <property type="molecule type" value="Genomic_DNA"/>
</dbReference>
<proteinExistence type="predicted"/>
<evidence type="ECO:0000313" key="1">
    <source>
        <dbReference type="EMBL" id="GAH52220.1"/>
    </source>
</evidence>
<dbReference type="AlphaFoldDB" id="X1H545"/>
<feature type="non-terminal residue" evidence="1">
    <location>
        <position position="1"/>
    </location>
</feature>
<gene>
    <name evidence="1" type="ORF">S03H2_26575</name>
</gene>
<comment type="caution">
    <text evidence="1">The sequence shown here is derived from an EMBL/GenBank/DDBJ whole genome shotgun (WGS) entry which is preliminary data.</text>
</comment>
<accession>X1H545</accession>
<reference evidence="1" key="1">
    <citation type="journal article" date="2014" name="Front. Microbiol.">
        <title>High frequency of phylogenetically diverse reductive dehalogenase-homologous genes in deep subseafloor sedimentary metagenomes.</title>
        <authorList>
            <person name="Kawai M."/>
            <person name="Futagami T."/>
            <person name="Toyoda A."/>
            <person name="Takaki Y."/>
            <person name="Nishi S."/>
            <person name="Hori S."/>
            <person name="Arai W."/>
            <person name="Tsubouchi T."/>
            <person name="Morono Y."/>
            <person name="Uchiyama I."/>
            <person name="Ito T."/>
            <person name="Fujiyama A."/>
            <person name="Inagaki F."/>
            <person name="Takami H."/>
        </authorList>
    </citation>
    <scope>NUCLEOTIDE SEQUENCE</scope>
    <source>
        <strain evidence="1">Expedition CK06-06</strain>
    </source>
</reference>
<name>X1H545_9ZZZZ</name>
<protein>
    <submittedName>
        <fullName evidence="1">Uncharacterized protein</fullName>
    </submittedName>
</protein>
<organism evidence="1">
    <name type="scientific">marine sediment metagenome</name>
    <dbReference type="NCBI Taxonomy" id="412755"/>
    <lineage>
        <taxon>unclassified sequences</taxon>
        <taxon>metagenomes</taxon>
        <taxon>ecological metagenomes</taxon>
    </lineage>
</organism>